<keyword evidence="4" id="KW-0238">DNA-binding</keyword>
<keyword evidence="3" id="KW-0805">Transcription regulation</keyword>
<keyword evidence="2" id="KW-0677">Repeat</keyword>
<feature type="domain" description="Myb-like" evidence="8">
    <location>
        <begin position="272"/>
        <end position="318"/>
    </location>
</feature>
<feature type="domain" description="HTH myb-type" evidence="9">
    <location>
        <begin position="319"/>
        <end position="373"/>
    </location>
</feature>
<dbReference type="GO" id="GO:0005634">
    <property type="term" value="C:nucleus"/>
    <property type="evidence" value="ECO:0007669"/>
    <property type="project" value="UniProtKB-SubCell"/>
</dbReference>
<dbReference type="Gene3D" id="1.10.10.60">
    <property type="entry name" value="Homeodomain-like"/>
    <property type="match status" value="2"/>
</dbReference>
<comment type="subcellular location">
    <subcellularLocation>
        <location evidence="1">Nucleus</location>
    </subcellularLocation>
</comment>
<evidence type="ECO:0000313" key="10">
    <source>
        <dbReference type="EMBL" id="KAH7442176.1"/>
    </source>
</evidence>
<dbReference type="GO" id="GO:0000978">
    <property type="term" value="F:RNA polymerase II cis-regulatory region sequence-specific DNA binding"/>
    <property type="evidence" value="ECO:0007669"/>
    <property type="project" value="TreeGrafter"/>
</dbReference>
<name>A0A8T2V861_CERRI</name>
<dbReference type="AlphaFoldDB" id="A0A8T2V861"/>
<dbReference type="InterPro" id="IPR017930">
    <property type="entry name" value="Myb_dom"/>
</dbReference>
<dbReference type="CDD" id="cd00167">
    <property type="entry name" value="SANT"/>
    <property type="match status" value="2"/>
</dbReference>
<evidence type="ECO:0000256" key="7">
    <source>
        <dbReference type="SAM" id="MobiDB-lite"/>
    </source>
</evidence>
<organism evidence="10 11">
    <name type="scientific">Ceratopteris richardii</name>
    <name type="common">Triangle waterfern</name>
    <dbReference type="NCBI Taxonomy" id="49495"/>
    <lineage>
        <taxon>Eukaryota</taxon>
        <taxon>Viridiplantae</taxon>
        <taxon>Streptophyta</taxon>
        <taxon>Embryophyta</taxon>
        <taxon>Tracheophyta</taxon>
        <taxon>Polypodiopsida</taxon>
        <taxon>Polypodiidae</taxon>
        <taxon>Polypodiales</taxon>
        <taxon>Pteridineae</taxon>
        <taxon>Pteridaceae</taxon>
        <taxon>Parkerioideae</taxon>
        <taxon>Ceratopteris</taxon>
    </lineage>
</organism>
<feature type="compositionally biased region" description="Basic and acidic residues" evidence="7">
    <location>
        <begin position="54"/>
        <end position="63"/>
    </location>
</feature>
<dbReference type="InterPro" id="IPR050560">
    <property type="entry name" value="MYB_TF"/>
</dbReference>
<dbReference type="Proteomes" id="UP000825935">
    <property type="component" value="Chromosome 3"/>
</dbReference>
<sequence length="553" mass="59681">MLSAAPRSSTGSSSCHFSPTLPHFLWRCNPSSAPHVDGCRENGLAQSRVLGTHGGREPLRDTWRSASTDLTPVGDSCGSSGIDDHDSGGSEFDSDRGPNDRDDCMEMAKRRSFTEFLSPHASSNSSELASELICQGQGSIDSEEENNRHGGSLRLFGGSSTPHPERGSQIMDGYETLHDTARLSDEHCIRKTMAHASGVADAAVATATTATSAMLFSSEEYESSTGYMYSSSAAKDSYVVKAEREDISHSSHFMLTGKTQAASTSVLRLCSRGHWKPSEDSKLKELVALYGPQNWNLIAEHLEGRSGKSCRLRWFNQLDPRINRRPFTEEEEQRLLAAHSVYGNKWAMIARIFPGRTDNAVKNHWHVLMARRCRRALQEQAGNRCAGAIAGSPDLLNRSMRQCGTTTAAMAQTIQEAAYVDRGSCTQGEGVPLTRHGVESCSAMASQPCLRFLRSPVCLATMKEAPSAHQGMESNLARNNTSSAEASLSRASIPATAVASSLASSSETRWLLGSMDSSVLSAADGECRRHPHLGTSGGPQHSALIDFLGVGVR</sequence>
<evidence type="ECO:0000313" key="11">
    <source>
        <dbReference type="Proteomes" id="UP000825935"/>
    </source>
</evidence>
<evidence type="ECO:0000256" key="4">
    <source>
        <dbReference type="ARBA" id="ARBA00023125"/>
    </source>
</evidence>
<keyword evidence="5" id="KW-0804">Transcription</keyword>
<dbReference type="Pfam" id="PF13921">
    <property type="entry name" value="Myb_DNA-bind_6"/>
    <property type="match status" value="1"/>
</dbReference>
<dbReference type="PROSITE" id="PS51294">
    <property type="entry name" value="HTH_MYB"/>
    <property type="match status" value="2"/>
</dbReference>
<dbReference type="PANTHER" id="PTHR45614">
    <property type="entry name" value="MYB PROTEIN-RELATED"/>
    <property type="match status" value="1"/>
</dbReference>
<keyword evidence="6" id="KW-0539">Nucleus</keyword>
<dbReference type="SUPFAM" id="SSF46689">
    <property type="entry name" value="Homeodomain-like"/>
    <property type="match status" value="1"/>
</dbReference>
<feature type="region of interest" description="Disordered" evidence="7">
    <location>
        <begin position="50"/>
        <end position="103"/>
    </location>
</feature>
<dbReference type="SMART" id="SM00717">
    <property type="entry name" value="SANT"/>
    <property type="match status" value="2"/>
</dbReference>
<evidence type="ECO:0000256" key="6">
    <source>
        <dbReference type="ARBA" id="ARBA00023242"/>
    </source>
</evidence>
<comment type="caution">
    <text evidence="10">The sequence shown here is derived from an EMBL/GenBank/DDBJ whole genome shotgun (WGS) entry which is preliminary data.</text>
</comment>
<dbReference type="InterPro" id="IPR009057">
    <property type="entry name" value="Homeodomain-like_sf"/>
</dbReference>
<dbReference type="FunFam" id="1.10.10.60:FF:000060">
    <property type="entry name" value="MYB transcription factor"/>
    <property type="match status" value="1"/>
</dbReference>
<feature type="compositionally biased region" description="Basic and acidic residues" evidence="7">
    <location>
        <begin position="82"/>
        <end position="103"/>
    </location>
</feature>
<keyword evidence="11" id="KW-1185">Reference proteome</keyword>
<dbReference type="PROSITE" id="PS50090">
    <property type="entry name" value="MYB_LIKE"/>
    <property type="match status" value="2"/>
</dbReference>
<evidence type="ECO:0000259" key="8">
    <source>
        <dbReference type="PROSITE" id="PS50090"/>
    </source>
</evidence>
<feature type="domain" description="HTH myb-type" evidence="9">
    <location>
        <begin position="272"/>
        <end position="318"/>
    </location>
</feature>
<evidence type="ECO:0000259" key="9">
    <source>
        <dbReference type="PROSITE" id="PS51294"/>
    </source>
</evidence>
<dbReference type="OrthoDB" id="2143914at2759"/>
<evidence type="ECO:0000256" key="5">
    <source>
        <dbReference type="ARBA" id="ARBA00023163"/>
    </source>
</evidence>
<evidence type="ECO:0000256" key="3">
    <source>
        <dbReference type="ARBA" id="ARBA00023015"/>
    </source>
</evidence>
<reference evidence="10" key="1">
    <citation type="submission" date="2021-08" db="EMBL/GenBank/DDBJ databases">
        <title>WGS assembly of Ceratopteris richardii.</title>
        <authorList>
            <person name="Marchant D.B."/>
            <person name="Chen G."/>
            <person name="Jenkins J."/>
            <person name="Shu S."/>
            <person name="Leebens-Mack J."/>
            <person name="Grimwood J."/>
            <person name="Schmutz J."/>
            <person name="Soltis P."/>
            <person name="Soltis D."/>
            <person name="Chen Z.-H."/>
        </authorList>
    </citation>
    <scope>NUCLEOTIDE SEQUENCE</scope>
    <source>
        <strain evidence="10">Whitten #5841</strain>
        <tissue evidence="10">Leaf</tissue>
    </source>
</reference>
<feature type="domain" description="Myb-like" evidence="8">
    <location>
        <begin position="319"/>
        <end position="369"/>
    </location>
</feature>
<evidence type="ECO:0000256" key="2">
    <source>
        <dbReference type="ARBA" id="ARBA00022737"/>
    </source>
</evidence>
<dbReference type="GO" id="GO:0000981">
    <property type="term" value="F:DNA-binding transcription factor activity, RNA polymerase II-specific"/>
    <property type="evidence" value="ECO:0007669"/>
    <property type="project" value="TreeGrafter"/>
</dbReference>
<dbReference type="EMBL" id="CM035408">
    <property type="protein sequence ID" value="KAH7442176.1"/>
    <property type="molecule type" value="Genomic_DNA"/>
</dbReference>
<accession>A0A8T2V861</accession>
<feature type="region of interest" description="Disordered" evidence="7">
    <location>
        <begin position="139"/>
        <end position="166"/>
    </location>
</feature>
<proteinExistence type="predicted"/>
<dbReference type="InterPro" id="IPR001005">
    <property type="entry name" value="SANT/Myb"/>
</dbReference>
<evidence type="ECO:0000256" key="1">
    <source>
        <dbReference type="ARBA" id="ARBA00004123"/>
    </source>
</evidence>
<protein>
    <submittedName>
        <fullName evidence="10">Uncharacterized protein</fullName>
    </submittedName>
</protein>
<dbReference type="PANTHER" id="PTHR45614:SF175">
    <property type="entry name" value="TRANSCRIPTION FACTOR MYB105-RELATED"/>
    <property type="match status" value="1"/>
</dbReference>
<gene>
    <name evidence="10" type="ORF">KP509_03G075000</name>
</gene>